<feature type="compositionally biased region" description="Polar residues" evidence="1">
    <location>
        <begin position="47"/>
        <end position="67"/>
    </location>
</feature>
<evidence type="ECO:0000259" key="2">
    <source>
        <dbReference type="PROSITE" id="PS50013"/>
    </source>
</evidence>
<evidence type="ECO:0000313" key="4">
    <source>
        <dbReference type="Proteomes" id="UP000050741"/>
    </source>
</evidence>
<dbReference type="PROSITE" id="PS50013">
    <property type="entry name" value="CHROMO_2"/>
    <property type="match status" value="1"/>
</dbReference>
<dbReference type="InterPro" id="IPR029071">
    <property type="entry name" value="Ubiquitin-like_domsf"/>
</dbReference>
<accession>A0A183C4R4</accession>
<dbReference type="InterPro" id="IPR019956">
    <property type="entry name" value="Ubiquitin_dom"/>
</dbReference>
<dbReference type="Gene3D" id="2.40.50.40">
    <property type="match status" value="1"/>
</dbReference>
<feature type="domain" description="Chromo" evidence="2">
    <location>
        <begin position="117"/>
        <end position="175"/>
    </location>
</feature>
<feature type="region of interest" description="Disordered" evidence="1">
    <location>
        <begin position="47"/>
        <end position="117"/>
    </location>
</feature>
<feature type="domain" description="Ubiquitin-like" evidence="3">
    <location>
        <begin position="419"/>
        <end position="495"/>
    </location>
</feature>
<dbReference type="Pfam" id="PF00385">
    <property type="entry name" value="Chromo"/>
    <property type="match status" value="1"/>
</dbReference>
<evidence type="ECO:0000259" key="3">
    <source>
        <dbReference type="PROSITE" id="PS50053"/>
    </source>
</evidence>
<dbReference type="PANTHER" id="PTHR10666">
    <property type="entry name" value="UBIQUITIN"/>
    <property type="match status" value="1"/>
</dbReference>
<feature type="compositionally biased region" description="Basic and acidic residues" evidence="1">
    <location>
        <begin position="170"/>
        <end position="180"/>
    </location>
</feature>
<dbReference type="SUPFAM" id="SSF54236">
    <property type="entry name" value="Ubiquitin-like"/>
    <property type="match status" value="1"/>
</dbReference>
<dbReference type="InterPro" id="IPR019954">
    <property type="entry name" value="Ubiquitin_CS"/>
</dbReference>
<reference evidence="4" key="1">
    <citation type="submission" date="2013-12" db="EMBL/GenBank/DDBJ databases">
        <authorList>
            <person name="Aslett M."/>
        </authorList>
    </citation>
    <scope>NUCLEOTIDE SEQUENCE [LARGE SCALE GENOMIC DNA]</scope>
    <source>
        <strain evidence="4">Lindley</strain>
    </source>
</reference>
<dbReference type="InterPro" id="IPR000626">
    <property type="entry name" value="Ubiquitin-like_dom"/>
</dbReference>
<dbReference type="Pfam" id="PF00240">
    <property type="entry name" value="ubiquitin"/>
    <property type="match status" value="1"/>
</dbReference>
<dbReference type="PROSITE" id="PS50053">
    <property type="entry name" value="UBIQUITIN_2"/>
    <property type="match status" value="1"/>
</dbReference>
<feature type="compositionally biased region" description="Basic and acidic residues" evidence="1">
    <location>
        <begin position="86"/>
        <end position="95"/>
    </location>
</feature>
<dbReference type="PROSITE" id="PS00299">
    <property type="entry name" value="UBIQUITIN_1"/>
    <property type="match status" value="1"/>
</dbReference>
<evidence type="ECO:0000256" key="1">
    <source>
        <dbReference type="SAM" id="MobiDB-lite"/>
    </source>
</evidence>
<dbReference type="Gene3D" id="3.10.20.90">
    <property type="entry name" value="Phosphatidylinositol 3-kinase Catalytic Subunit, Chain A, domain 1"/>
    <property type="match status" value="1"/>
</dbReference>
<feature type="compositionally biased region" description="Acidic residues" evidence="1">
    <location>
        <begin position="181"/>
        <end position="212"/>
    </location>
</feature>
<reference evidence="5" key="3">
    <citation type="submission" date="2016-06" db="UniProtKB">
        <authorList>
            <consortium name="WormBaseParasite"/>
        </authorList>
    </citation>
    <scope>IDENTIFICATION</scope>
</reference>
<dbReference type="Proteomes" id="UP000050741">
    <property type="component" value="Unassembled WGS sequence"/>
</dbReference>
<reference evidence="4" key="2">
    <citation type="submission" date="2014-05" db="EMBL/GenBank/DDBJ databases">
        <title>The genome and life-stage specific transcriptomes of Globodera pallida elucidate key aspects of plant parasitism by a cyst nematode.</title>
        <authorList>
            <person name="Cotton J.A."/>
            <person name="Lilley C.J."/>
            <person name="Jones L.M."/>
            <person name="Kikuchi T."/>
            <person name="Reid A.J."/>
            <person name="Thorpe P."/>
            <person name="Tsai I.J."/>
            <person name="Beasley H."/>
            <person name="Blok V."/>
            <person name="Cock P.J.A."/>
            <person name="Van den Akker S.E."/>
            <person name="Holroyd N."/>
            <person name="Hunt M."/>
            <person name="Mantelin S."/>
            <person name="Naghra H."/>
            <person name="Pain A."/>
            <person name="Palomares-Rius J.E."/>
            <person name="Zarowiecki M."/>
            <person name="Berriman M."/>
            <person name="Jones J.T."/>
            <person name="Urwin P.E."/>
        </authorList>
    </citation>
    <scope>NUCLEOTIDE SEQUENCE [LARGE SCALE GENOMIC DNA]</scope>
    <source>
        <strain evidence="4">Lindley</strain>
    </source>
</reference>
<dbReference type="InterPro" id="IPR000953">
    <property type="entry name" value="Chromo/chromo_shadow_dom"/>
</dbReference>
<sequence length="495" mass="56562">MTLMIVIQMIGIMRSSISAVDFYINFHISGIRAAGHVGRRWRQAMDTGSNDVADTSGKTEQLAVRSSSRARRPIKRYASELNNASGRDKKVDRTSPRNIGKASAKSAADEEGDADDRTVERVWKKRVDGGRVEYFVKWEGLHSRWNVWKPRDALKHLDVVKQYEKEHKAVEQRKHCNFGEEHEEEDEDESEEEEEDNSDEEEAKDGNWEEEEDGHKKFTRGSRNILTLFSVSSTTSSEEDESSTDDQGEDESDDDDKKEDDNLEEKEEQRKKMPPNLPADTQKDSDNLNIANASSPVSSKRSLRSSLLKLILSINLFERRRFINGCTKALCKLCGDSMGVDLETLIRHIVSDKDPRHQPYAFKLLQKQLELGFPIKSSETPPASLVLTEIGILQFVRAIWAIDLFERRPVHQRPHKGSVQIVWRFAVERRTITLEVEPENTVADVKEMIEAKEGIPRLDQRLIFAGKWLEESRTLADCNVQKGSTLDLFFYLRGG</sequence>
<dbReference type="SMART" id="SM00213">
    <property type="entry name" value="UBQ"/>
    <property type="match status" value="1"/>
</dbReference>
<organism evidence="4 5">
    <name type="scientific">Globodera pallida</name>
    <name type="common">Potato cyst nematode worm</name>
    <name type="synonym">Heterodera pallida</name>
    <dbReference type="NCBI Taxonomy" id="36090"/>
    <lineage>
        <taxon>Eukaryota</taxon>
        <taxon>Metazoa</taxon>
        <taxon>Ecdysozoa</taxon>
        <taxon>Nematoda</taxon>
        <taxon>Chromadorea</taxon>
        <taxon>Rhabditida</taxon>
        <taxon>Tylenchina</taxon>
        <taxon>Tylenchomorpha</taxon>
        <taxon>Tylenchoidea</taxon>
        <taxon>Heteroderidae</taxon>
        <taxon>Heteroderinae</taxon>
        <taxon>Globodera</taxon>
    </lineage>
</organism>
<protein>
    <submittedName>
        <fullName evidence="5">Ubiquitin-like domain-containing protein</fullName>
    </submittedName>
</protein>
<dbReference type="InterPro" id="IPR023780">
    <property type="entry name" value="Chromo_domain"/>
</dbReference>
<name>A0A183C4R4_GLOPA</name>
<feature type="compositionally biased region" description="Acidic residues" evidence="1">
    <location>
        <begin position="237"/>
        <end position="266"/>
    </location>
</feature>
<dbReference type="InterPro" id="IPR050158">
    <property type="entry name" value="Ubiquitin_ubiquitin-like"/>
</dbReference>
<proteinExistence type="predicted"/>
<dbReference type="WBParaSite" id="GPLIN_000785800">
    <property type="protein sequence ID" value="GPLIN_000785800"/>
    <property type="gene ID" value="GPLIN_000785800"/>
</dbReference>
<feature type="compositionally biased region" description="Polar residues" evidence="1">
    <location>
        <begin position="221"/>
        <end position="231"/>
    </location>
</feature>
<dbReference type="AlphaFoldDB" id="A0A183C4R4"/>
<feature type="compositionally biased region" description="Polar residues" evidence="1">
    <location>
        <begin position="287"/>
        <end position="296"/>
    </location>
</feature>
<keyword evidence="4" id="KW-1185">Reference proteome</keyword>
<dbReference type="PRINTS" id="PR00348">
    <property type="entry name" value="UBIQUITIN"/>
</dbReference>
<evidence type="ECO:0000313" key="5">
    <source>
        <dbReference type="WBParaSite" id="GPLIN_000785800"/>
    </source>
</evidence>
<dbReference type="SMART" id="SM00298">
    <property type="entry name" value="CHROMO"/>
    <property type="match status" value="1"/>
</dbReference>
<dbReference type="SUPFAM" id="SSF54160">
    <property type="entry name" value="Chromo domain-like"/>
    <property type="match status" value="1"/>
</dbReference>
<dbReference type="InterPro" id="IPR016197">
    <property type="entry name" value="Chromo-like_dom_sf"/>
</dbReference>
<feature type="region of interest" description="Disordered" evidence="1">
    <location>
        <begin position="170"/>
        <end position="296"/>
    </location>
</feature>